<proteinExistence type="predicted"/>
<dbReference type="EMBL" id="OX459964">
    <property type="protein sequence ID" value="CAI9168962.1"/>
    <property type="molecule type" value="Genomic_DNA"/>
</dbReference>
<keyword evidence="3" id="KW-1185">Reference proteome</keyword>
<organism evidence="2 3">
    <name type="scientific">Rangifer tarandus platyrhynchus</name>
    <name type="common">Svalbard reindeer</name>
    <dbReference type="NCBI Taxonomy" id="3082113"/>
    <lineage>
        <taxon>Eukaryota</taxon>
        <taxon>Metazoa</taxon>
        <taxon>Chordata</taxon>
        <taxon>Craniata</taxon>
        <taxon>Vertebrata</taxon>
        <taxon>Euteleostomi</taxon>
        <taxon>Mammalia</taxon>
        <taxon>Eutheria</taxon>
        <taxon>Laurasiatheria</taxon>
        <taxon>Artiodactyla</taxon>
        <taxon>Ruminantia</taxon>
        <taxon>Pecora</taxon>
        <taxon>Cervidae</taxon>
        <taxon>Odocoileinae</taxon>
        <taxon>Rangifer</taxon>
    </lineage>
</organism>
<feature type="compositionally biased region" description="Low complexity" evidence="1">
    <location>
        <begin position="42"/>
        <end position="52"/>
    </location>
</feature>
<gene>
    <name evidence="2" type="ORF">MRATA1EN1_LOCUS17924</name>
</gene>
<sequence>MEGRFSPLPHPHRSPRLAPTPSAGATGGPGVGGLGSPPPPWGRGSAAAAALGPGAGGTAGPAAAPRPDFCGLTAVSIPGWQDTAIPTPAPGWPPRPPQAPPGAQREEGLGRPHYPPPPPIPGGRVSAAAAERDATCAALFAGRPPSWTTARPPLPTPAPHCERLPAPGSPSLHSEVQSPPTSSG</sequence>
<evidence type="ECO:0000313" key="2">
    <source>
        <dbReference type="EMBL" id="CAI9168962.1"/>
    </source>
</evidence>
<accession>A0ABN8Z4Y8</accession>
<name>A0ABN8Z4Y8_RANTA</name>
<feature type="compositionally biased region" description="Polar residues" evidence="1">
    <location>
        <begin position="171"/>
        <end position="184"/>
    </location>
</feature>
<evidence type="ECO:0000256" key="1">
    <source>
        <dbReference type="SAM" id="MobiDB-lite"/>
    </source>
</evidence>
<reference evidence="2" key="1">
    <citation type="submission" date="2023-04" db="EMBL/GenBank/DDBJ databases">
        <authorList>
            <consortium name="ELIXIR-Norway"/>
        </authorList>
    </citation>
    <scope>NUCLEOTIDE SEQUENCE [LARGE SCALE GENOMIC DNA]</scope>
</reference>
<protein>
    <submittedName>
        <fullName evidence="2">Uncharacterized protein</fullName>
    </submittedName>
</protein>
<feature type="region of interest" description="Disordered" evidence="1">
    <location>
        <begin position="1"/>
        <end position="184"/>
    </location>
</feature>
<evidence type="ECO:0000313" key="3">
    <source>
        <dbReference type="Proteomes" id="UP001176941"/>
    </source>
</evidence>
<dbReference type="Proteomes" id="UP001176941">
    <property type="component" value="Chromosome 28"/>
</dbReference>
<feature type="compositionally biased region" description="Gly residues" evidence="1">
    <location>
        <begin position="25"/>
        <end position="35"/>
    </location>
</feature>
<feature type="compositionally biased region" description="Pro residues" evidence="1">
    <location>
        <begin position="87"/>
        <end position="100"/>
    </location>
</feature>